<proteinExistence type="predicted"/>
<gene>
    <name evidence="1" type="ORF">VNO77_24855</name>
</gene>
<comment type="caution">
    <text evidence="1">The sequence shown here is derived from an EMBL/GenBank/DDBJ whole genome shotgun (WGS) entry which is preliminary data.</text>
</comment>
<dbReference type="Proteomes" id="UP001367508">
    <property type="component" value="Unassembled WGS sequence"/>
</dbReference>
<name>A0AAN9L718_CANGL</name>
<reference evidence="1 2" key="1">
    <citation type="submission" date="2024-01" db="EMBL/GenBank/DDBJ databases">
        <title>The genomes of 5 underutilized Papilionoideae crops provide insights into root nodulation and disease resistanc.</title>
        <authorList>
            <person name="Jiang F."/>
        </authorList>
    </citation>
    <scope>NUCLEOTIDE SEQUENCE [LARGE SCALE GENOMIC DNA]</scope>
    <source>
        <strain evidence="1">LVBAO_FW01</strain>
        <tissue evidence="1">Leaves</tissue>
    </source>
</reference>
<sequence>MPSASKVMSSGCDLGASTALLFSIRVQGSRYEIEIKHLFNQIINYKLTVIHNYVLVIRSHRNKRVGLDPNQKGSPPSNHAYRICIQRVARGPNDSPNGMGRNKHTPPLPDNNSVWAWGIHHGDLTSPFIDIIDFSSLSSKKYKTQQAFY</sequence>
<protein>
    <submittedName>
        <fullName evidence="1">Uncharacterized protein</fullName>
    </submittedName>
</protein>
<dbReference type="EMBL" id="JAYMYQ010000005">
    <property type="protein sequence ID" value="KAK7330657.1"/>
    <property type="molecule type" value="Genomic_DNA"/>
</dbReference>
<organism evidence="1 2">
    <name type="scientific">Canavalia gladiata</name>
    <name type="common">Sword bean</name>
    <name type="synonym">Dolichos gladiatus</name>
    <dbReference type="NCBI Taxonomy" id="3824"/>
    <lineage>
        <taxon>Eukaryota</taxon>
        <taxon>Viridiplantae</taxon>
        <taxon>Streptophyta</taxon>
        <taxon>Embryophyta</taxon>
        <taxon>Tracheophyta</taxon>
        <taxon>Spermatophyta</taxon>
        <taxon>Magnoliopsida</taxon>
        <taxon>eudicotyledons</taxon>
        <taxon>Gunneridae</taxon>
        <taxon>Pentapetalae</taxon>
        <taxon>rosids</taxon>
        <taxon>fabids</taxon>
        <taxon>Fabales</taxon>
        <taxon>Fabaceae</taxon>
        <taxon>Papilionoideae</taxon>
        <taxon>50 kb inversion clade</taxon>
        <taxon>NPAAA clade</taxon>
        <taxon>indigoferoid/millettioid clade</taxon>
        <taxon>Phaseoleae</taxon>
        <taxon>Canavalia</taxon>
    </lineage>
</organism>
<evidence type="ECO:0000313" key="1">
    <source>
        <dbReference type="EMBL" id="KAK7330657.1"/>
    </source>
</evidence>
<evidence type="ECO:0000313" key="2">
    <source>
        <dbReference type="Proteomes" id="UP001367508"/>
    </source>
</evidence>
<accession>A0AAN9L718</accession>
<keyword evidence="2" id="KW-1185">Reference proteome</keyword>
<dbReference type="AlphaFoldDB" id="A0AAN9L718"/>